<dbReference type="InterPro" id="IPR000014">
    <property type="entry name" value="PAS"/>
</dbReference>
<name>A0A1N7KU33_9RHOB</name>
<protein>
    <submittedName>
        <fullName evidence="2">Aerotaxis receptor</fullName>
    </submittedName>
</protein>
<dbReference type="SUPFAM" id="SSF55785">
    <property type="entry name" value="PYP-like sensor domain (PAS domain)"/>
    <property type="match status" value="1"/>
</dbReference>
<dbReference type="Gene3D" id="3.30.450.20">
    <property type="entry name" value="PAS domain"/>
    <property type="match status" value="1"/>
</dbReference>
<keyword evidence="3" id="KW-1185">Reference proteome</keyword>
<evidence type="ECO:0000259" key="1">
    <source>
        <dbReference type="Pfam" id="PF08447"/>
    </source>
</evidence>
<dbReference type="NCBIfam" id="TIGR00229">
    <property type="entry name" value="sensory_box"/>
    <property type="match status" value="1"/>
</dbReference>
<gene>
    <name evidence="2" type="ORF">SAMN05421795_102165</name>
</gene>
<dbReference type="Pfam" id="PF08447">
    <property type="entry name" value="PAS_3"/>
    <property type="match status" value="1"/>
</dbReference>
<sequence length="416" mass="46088">MQEELSNATGRRTTINSEVPFGIDEIFYSHTDSRGVIRFGNRVFQRVCGHDWDELIGAPHRIVRHPDMPRAVFWLMWEKLKAGQPIGAYVKNQSKDGRFYWVFATISPMSDGFLSVRIKPTAPVFDTIRAEYEALRARELKEKISPEESAGLLVERLAKLGFPDYETFMTRALTDELKARDTAHRVSGAASRAMGQICAALEEGLRERSALVTTFGALHSIPTNMRIVASRLEPAGGPISAISDNYKIASAEIVNRLDAYARGDDSLCERMSRVVNEGLFQMGCAQVQAEALSQFRAEKRVEDAGADSAAEMQALEETAHNGRDAARRGLFEAVESAANLRKVSADLQRLMLGLDSIRVMGRVESGRLRNPVSGLSATIDQLDKYHGDIRTHLDVLISVCERIERDGQSTMTALAA</sequence>
<accession>A0A1N7KU33</accession>
<dbReference type="CDD" id="cd00130">
    <property type="entry name" value="PAS"/>
    <property type="match status" value="1"/>
</dbReference>
<evidence type="ECO:0000313" key="3">
    <source>
        <dbReference type="Proteomes" id="UP000186098"/>
    </source>
</evidence>
<dbReference type="Proteomes" id="UP000186098">
    <property type="component" value="Unassembled WGS sequence"/>
</dbReference>
<proteinExistence type="predicted"/>
<organism evidence="2 3">
    <name type="scientific">Phaeovulum vinaykumarii</name>
    <dbReference type="NCBI Taxonomy" id="407234"/>
    <lineage>
        <taxon>Bacteria</taxon>
        <taxon>Pseudomonadati</taxon>
        <taxon>Pseudomonadota</taxon>
        <taxon>Alphaproteobacteria</taxon>
        <taxon>Rhodobacterales</taxon>
        <taxon>Paracoccaceae</taxon>
        <taxon>Phaeovulum</taxon>
    </lineage>
</organism>
<feature type="domain" description="PAS fold-3" evidence="1">
    <location>
        <begin position="41"/>
        <end position="111"/>
    </location>
</feature>
<dbReference type="OrthoDB" id="266313at2"/>
<dbReference type="EMBL" id="FTOM01000002">
    <property type="protein sequence ID" value="SIS65075.1"/>
    <property type="molecule type" value="Genomic_DNA"/>
</dbReference>
<dbReference type="InterPro" id="IPR013655">
    <property type="entry name" value="PAS_fold_3"/>
</dbReference>
<dbReference type="InterPro" id="IPR035965">
    <property type="entry name" value="PAS-like_dom_sf"/>
</dbReference>
<dbReference type="AlphaFoldDB" id="A0A1N7KU33"/>
<evidence type="ECO:0000313" key="2">
    <source>
        <dbReference type="EMBL" id="SIS65075.1"/>
    </source>
</evidence>
<dbReference type="STRING" id="407234.SAMN05421795_102165"/>
<keyword evidence="2" id="KW-0675">Receptor</keyword>
<dbReference type="RefSeq" id="WP_076363874.1">
    <property type="nucleotide sequence ID" value="NZ_FTOM01000002.1"/>
</dbReference>
<reference evidence="3" key="1">
    <citation type="submission" date="2017-01" db="EMBL/GenBank/DDBJ databases">
        <authorList>
            <person name="Varghese N."/>
            <person name="Submissions S."/>
        </authorList>
    </citation>
    <scope>NUCLEOTIDE SEQUENCE [LARGE SCALE GENOMIC DNA]</scope>
    <source>
        <strain evidence="3">DSM 18714</strain>
    </source>
</reference>